<feature type="transmembrane region" description="Helical" evidence="6">
    <location>
        <begin position="202"/>
        <end position="223"/>
    </location>
</feature>
<evidence type="ECO:0000313" key="8">
    <source>
        <dbReference type="Proteomes" id="UP000887572"/>
    </source>
</evidence>
<feature type="domain" description="G-protein coupled receptors family 1 profile" evidence="7">
    <location>
        <begin position="102"/>
        <end position="368"/>
    </location>
</feature>
<accession>A0A914HSH3</accession>
<protein>
    <submittedName>
        <fullName evidence="9">G-protein coupled receptors family 1 profile domain-containing protein</fullName>
    </submittedName>
</protein>
<sequence>MNSNHSSASVSAFDPSPFNISSNIFPSTSSPPPITNSSSTAAILEEPPVDTWCFDLLLFYRSVGDDDPQAKNVLAQLEAYMKFSFVTNGVITCCLAVFGLLGNLAFLLQLRRSNYFSRRLANHLCVLSVWDIALLLCCLCSYGIMCIFYGILPFFGLTAYLLYLFQPFASFCVTGTIWQVLAITVERYKAVARPLSSRKGQLPLRVICGSIAFGAFALNFLAVPFERKLIECYEFTQNGLYKIRTMIVQKELANNQYYAILAHLLPDVLFRAPTPILRTVGSQQIVRHRSLGRNSSVHLMLTLLSVKFVLCNTLYLFNTILMEVMGYGGKTSSQQTELEMEQYIRSLYLTDFSNCLLAIHSATNWLIFYKWNWPRFVGKREKSGGGDGKFSANFSFSSSNPEVLKSSLLDSQSTEIALKRFAERRQQICADILLALSADSFAIAKAFGVAEEREKGTLSRNIFLDNANLRKRVLELAEIVESVLNALAKSYSVEYSILEWVNLCRQIGYNFFRVNSFLTADQWKIVRTQLVLSLSKNAPNQLRWQPSPAKVRQVVLTNLQKAFTRTFNIALREMKNGACCALVDFSQRQSVETNGMILVSGRPSNAPATAEGTTPRRLIRRMTKNGGGCPAMGGLSKSLFSRASSSRDSSFSLIFPVDEKEAAEEKEEDEQLQQQRGLNGSRQNKMTEDSTVSRRKTLPERLMLNEKRRPNGLIGPGKQHSCGHMLLIRQGAVQLQQKSVPG</sequence>
<proteinExistence type="predicted"/>
<dbReference type="Proteomes" id="UP000887572">
    <property type="component" value="Unplaced"/>
</dbReference>
<evidence type="ECO:0000313" key="9">
    <source>
        <dbReference type="WBParaSite" id="Gr19_v10_g4060.t1"/>
    </source>
</evidence>
<dbReference type="PANTHER" id="PTHR46641">
    <property type="entry name" value="FMRFAMIDE RECEPTOR-RELATED"/>
    <property type="match status" value="1"/>
</dbReference>
<keyword evidence="8" id="KW-1185">Reference proteome</keyword>
<feature type="region of interest" description="Disordered" evidence="5">
    <location>
        <begin position="660"/>
        <end position="715"/>
    </location>
</feature>
<dbReference type="CDD" id="cd14978">
    <property type="entry name" value="7tmA_FMRFamide_R-like"/>
    <property type="match status" value="1"/>
</dbReference>
<feature type="compositionally biased region" description="Polar residues" evidence="5">
    <location>
        <begin position="672"/>
        <end position="684"/>
    </location>
</feature>
<feature type="transmembrane region" description="Helical" evidence="6">
    <location>
        <begin position="85"/>
        <end position="108"/>
    </location>
</feature>
<feature type="region of interest" description="Disordered" evidence="5">
    <location>
        <begin position="598"/>
        <end position="618"/>
    </location>
</feature>
<organism evidence="8 9">
    <name type="scientific">Globodera rostochiensis</name>
    <name type="common">Golden nematode worm</name>
    <name type="synonym">Heterodera rostochiensis</name>
    <dbReference type="NCBI Taxonomy" id="31243"/>
    <lineage>
        <taxon>Eukaryota</taxon>
        <taxon>Metazoa</taxon>
        <taxon>Ecdysozoa</taxon>
        <taxon>Nematoda</taxon>
        <taxon>Chromadorea</taxon>
        <taxon>Rhabditida</taxon>
        <taxon>Tylenchina</taxon>
        <taxon>Tylenchomorpha</taxon>
        <taxon>Tylenchoidea</taxon>
        <taxon>Heteroderidae</taxon>
        <taxon>Heteroderinae</taxon>
        <taxon>Globodera</taxon>
    </lineage>
</organism>
<evidence type="ECO:0000256" key="5">
    <source>
        <dbReference type="SAM" id="MobiDB-lite"/>
    </source>
</evidence>
<dbReference type="Gene3D" id="1.20.1070.10">
    <property type="entry name" value="Rhodopsin 7-helix transmembrane proteins"/>
    <property type="match status" value="1"/>
</dbReference>
<keyword evidence="4 6" id="KW-0472">Membrane</keyword>
<dbReference type="AlphaFoldDB" id="A0A914HSH3"/>
<keyword evidence="3 6" id="KW-1133">Transmembrane helix</keyword>
<evidence type="ECO:0000256" key="4">
    <source>
        <dbReference type="ARBA" id="ARBA00023136"/>
    </source>
</evidence>
<reference evidence="9" key="1">
    <citation type="submission" date="2022-11" db="UniProtKB">
        <authorList>
            <consortium name="WormBaseParasite"/>
        </authorList>
    </citation>
    <scope>IDENTIFICATION</scope>
</reference>
<feature type="transmembrane region" description="Helical" evidence="6">
    <location>
        <begin position="129"/>
        <end position="151"/>
    </location>
</feature>
<feature type="compositionally biased region" description="Basic and acidic residues" evidence="5">
    <location>
        <begin position="685"/>
        <end position="709"/>
    </location>
</feature>
<dbReference type="InterPro" id="IPR052954">
    <property type="entry name" value="GPCR-Ligand_Int"/>
</dbReference>
<evidence type="ECO:0000256" key="6">
    <source>
        <dbReference type="SAM" id="Phobius"/>
    </source>
</evidence>
<keyword evidence="2 6" id="KW-0812">Transmembrane</keyword>
<dbReference type="GO" id="GO:0016020">
    <property type="term" value="C:membrane"/>
    <property type="evidence" value="ECO:0007669"/>
    <property type="project" value="UniProtKB-SubCell"/>
</dbReference>
<dbReference type="PROSITE" id="PS50262">
    <property type="entry name" value="G_PROTEIN_RECEP_F1_2"/>
    <property type="match status" value="1"/>
</dbReference>
<dbReference type="SUPFAM" id="SSF81321">
    <property type="entry name" value="Family A G protein-coupled receptor-like"/>
    <property type="match status" value="1"/>
</dbReference>
<evidence type="ECO:0000256" key="2">
    <source>
        <dbReference type="ARBA" id="ARBA00022692"/>
    </source>
</evidence>
<evidence type="ECO:0000259" key="7">
    <source>
        <dbReference type="PROSITE" id="PS50262"/>
    </source>
</evidence>
<name>A0A914HSH3_GLORO</name>
<comment type="subcellular location">
    <subcellularLocation>
        <location evidence="1">Membrane</location>
    </subcellularLocation>
</comment>
<dbReference type="WBParaSite" id="Gr19_v10_g4060.t1">
    <property type="protein sequence ID" value="Gr19_v10_g4060.t1"/>
    <property type="gene ID" value="Gr19_v10_g4060"/>
</dbReference>
<feature type="compositionally biased region" description="Acidic residues" evidence="5">
    <location>
        <begin position="661"/>
        <end position="671"/>
    </location>
</feature>
<dbReference type="PANTHER" id="PTHR46641:SF10">
    <property type="entry name" value="G-PROTEIN COUPLED RECEPTORS FAMILY 1 PROFILE DOMAIN-CONTAINING PROTEIN"/>
    <property type="match status" value="1"/>
</dbReference>
<dbReference type="InterPro" id="IPR017452">
    <property type="entry name" value="GPCR_Rhodpsn_7TM"/>
</dbReference>
<evidence type="ECO:0000256" key="1">
    <source>
        <dbReference type="ARBA" id="ARBA00004370"/>
    </source>
</evidence>
<feature type="transmembrane region" description="Helical" evidence="6">
    <location>
        <begin position="157"/>
        <end position="181"/>
    </location>
</feature>
<evidence type="ECO:0000256" key="3">
    <source>
        <dbReference type="ARBA" id="ARBA00022989"/>
    </source>
</evidence>